<feature type="region of interest" description="Disordered" evidence="1">
    <location>
        <begin position="82"/>
        <end position="147"/>
    </location>
</feature>
<accession>A0A9L0IE33</accession>
<feature type="region of interest" description="Disordered" evidence="1">
    <location>
        <begin position="1"/>
        <end position="53"/>
    </location>
</feature>
<reference evidence="2" key="2">
    <citation type="submission" date="2025-08" db="UniProtKB">
        <authorList>
            <consortium name="Ensembl"/>
        </authorList>
    </citation>
    <scope>IDENTIFICATION</scope>
</reference>
<feature type="compositionally biased region" description="Basic and acidic residues" evidence="1">
    <location>
        <begin position="189"/>
        <end position="200"/>
    </location>
</feature>
<feature type="compositionally biased region" description="Pro residues" evidence="1">
    <location>
        <begin position="89"/>
        <end position="101"/>
    </location>
</feature>
<sequence>DAAIEWGPGRPVRHSGCTHSGGAGLGEPRPTPPKPPPRRSAAAGVRRPGSCSLSARGVCRERAQRPEQRFICSGSSFCSHGLHRLHPAQPLPPQRRPPGPAPASAGTTRSIAAQPGPGKIPALRFSALRPPAGLPASPRAPAPAPAPSLLAACSSLPFVANKLCGRGKGAGGGASRPKEGVGSGSARGWESRVWGREWGRSRRRNKAAGAHADRSDLPDEPLGSPAGRAAPRGLAPTHASFECGQLRGHTVRAAHPLRFSRFRKQTPPAQGTPTWQLGPTNFYTLTLSLTQKLSQQARGRYSPPEGAGGAAGLPGLLPLPALLLHSAQATPLTLPSAANLRNCDPVPPLAPPSTPPL</sequence>
<protein>
    <submittedName>
        <fullName evidence="2">Uncharacterized protein</fullName>
    </submittedName>
</protein>
<dbReference type="Proteomes" id="UP000694387">
    <property type="component" value="Chromosome 20"/>
</dbReference>
<evidence type="ECO:0000313" key="2">
    <source>
        <dbReference type="Ensembl" id="ENSEASP00005039179.1"/>
    </source>
</evidence>
<dbReference type="AlphaFoldDB" id="A0A9L0IE33"/>
<keyword evidence="3" id="KW-1185">Reference proteome</keyword>
<reference evidence="2 3" key="1">
    <citation type="journal article" date="2020" name="Nat. Commun.">
        <title>Donkey genomes provide new insights into domestication and selection for coat color.</title>
        <authorList>
            <person name="Wang"/>
            <person name="C."/>
            <person name="Li"/>
            <person name="H."/>
            <person name="Guo"/>
            <person name="Y."/>
            <person name="Huang"/>
            <person name="J."/>
            <person name="Sun"/>
            <person name="Y."/>
            <person name="Min"/>
            <person name="J."/>
            <person name="Wang"/>
            <person name="J."/>
            <person name="Fang"/>
            <person name="X."/>
            <person name="Zhao"/>
            <person name="Z."/>
            <person name="Wang"/>
            <person name="S."/>
            <person name="Zhang"/>
            <person name="Y."/>
            <person name="Liu"/>
            <person name="Q."/>
            <person name="Jiang"/>
            <person name="Q."/>
            <person name="Wang"/>
            <person name="X."/>
            <person name="Guo"/>
            <person name="Y."/>
            <person name="Yang"/>
            <person name="C."/>
            <person name="Wang"/>
            <person name="Y."/>
            <person name="Tian"/>
            <person name="F."/>
            <person name="Zhuang"/>
            <person name="G."/>
            <person name="Fan"/>
            <person name="Y."/>
            <person name="Gao"/>
            <person name="Q."/>
            <person name="Li"/>
            <person name="Y."/>
            <person name="Ju"/>
            <person name="Z."/>
            <person name="Li"/>
            <person name="J."/>
            <person name="Li"/>
            <person name="R."/>
            <person name="Hou"/>
            <person name="M."/>
            <person name="Yang"/>
            <person name="G."/>
            <person name="Liu"/>
            <person name="G."/>
            <person name="Liu"/>
            <person name="W."/>
            <person name="Guo"/>
            <person name="J."/>
            <person name="Pan"/>
            <person name="S."/>
            <person name="Fan"/>
            <person name="G."/>
            <person name="Zhang"/>
            <person name="W."/>
            <person name="Zhang"/>
            <person name="R."/>
            <person name="Yu"/>
            <person name="J."/>
            <person name="Zhang"/>
            <person name="X."/>
            <person name="Yin"/>
            <person name="Q."/>
            <person name="Ji"/>
            <person name="C."/>
            <person name="Jin"/>
            <person name="Y."/>
            <person name="Yue"/>
            <person name="G."/>
            <person name="Liu"/>
            <person name="M."/>
            <person name="Xu"/>
            <person name="J."/>
            <person name="Liu"/>
            <person name="S."/>
            <person name="Jordana"/>
            <person name="J."/>
            <person name="Noce"/>
            <person name="A."/>
            <person name="Amills"/>
            <person name="M."/>
            <person name="Wu"/>
            <person name="D.D."/>
            <person name="Li"/>
            <person name="S."/>
            <person name="Zhou"/>
            <person name="X. and Zhong"/>
            <person name="J."/>
        </authorList>
    </citation>
    <scope>NUCLEOTIDE SEQUENCE [LARGE SCALE GENOMIC DNA]</scope>
</reference>
<feature type="compositionally biased region" description="Low complexity" evidence="1">
    <location>
        <begin position="126"/>
        <end position="137"/>
    </location>
</feature>
<reference evidence="2" key="3">
    <citation type="submission" date="2025-09" db="UniProtKB">
        <authorList>
            <consortium name="Ensembl"/>
        </authorList>
    </citation>
    <scope>IDENTIFICATION</scope>
</reference>
<evidence type="ECO:0000313" key="3">
    <source>
        <dbReference type="Proteomes" id="UP000694387"/>
    </source>
</evidence>
<evidence type="ECO:0000256" key="1">
    <source>
        <dbReference type="SAM" id="MobiDB-lite"/>
    </source>
</evidence>
<name>A0A9L0IE33_EQUAS</name>
<feature type="region of interest" description="Disordered" evidence="1">
    <location>
        <begin position="168"/>
        <end position="235"/>
    </location>
</feature>
<dbReference type="Ensembl" id="ENSEAST00005068244.1">
    <property type="protein sequence ID" value="ENSEASP00005039179.1"/>
    <property type="gene ID" value="ENSEASG00005032767.1"/>
</dbReference>
<proteinExistence type="predicted"/>
<organism evidence="2 3">
    <name type="scientific">Equus asinus</name>
    <name type="common">Donkey</name>
    <name type="synonym">Equus africanus asinus</name>
    <dbReference type="NCBI Taxonomy" id="9793"/>
    <lineage>
        <taxon>Eukaryota</taxon>
        <taxon>Metazoa</taxon>
        <taxon>Chordata</taxon>
        <taxon>Craniata</taxon>
        <taxon>Vertebrata</taxon>
        <taxon>Euteleostomi</taxon>
        <taxon>Mammalia</taxon>
        <taxon>Eutheria</taxon>
        <taxon>Laurasiatheria</taxon>
        <taxon>Perissodactyla</taxon>
        <taxon>Equidae</taxon>
        <taxon>Equus</taxon>
    </lineage>
</organism>
<feature type="compositionally biased region" description="Low complexity" evidence="1">
    <location>
        <begin position="221"/>
        <end position="235"/>
    </location>
</feature>